<dbReference type="AlphaFoldDB" id="A0A1T5JDB7"/>
<dbReference type="InterPro" id="IPR050266">
    <property type="entry name" value="AB_hydrolase_sf"/>
</dbReference>
<protein>
    <submittedName>
        <fullName evidence="2">Pimeloyl-ACP methyl ester carboxylesterase</fullName>
    </submittedName>
</protein>
<dbReference type="Proteomes" id="UP000190857">
    <property type="component" value="Unassembled WGS sequence"/>
</dbReference>
<dbReference type="Pfam" id="PF00561">
    <property type="entry name" value="Abhydrolase_1"/>
    <property type="match status" value="1"/>
</dbReference>
<sequence length="318" mass="34267">MNVSTDGAALVLDADTLRLERREVETVLGRVVVHTRSGVVGAGSPLILLHGAAGSWSTWTPLIAEWDRRGDMAGRALVLVDFPGWGESPFPDDEDAYTIEALGQTVLEAADAVLDARTAATRYRLVGHSLGGFVALHLAAAAPERVSRVDLVSAVSFAVIDSGAHPVRAFRRLPGFTGLLQGMRFLSVLPGRGAPLVRLLTRLGLLPLLVSPLFDRRRPVHPSVVAALGEELRPRAFVAGTRRAARYPAAERWRRITCPVHLVSGDRDVFVARDDPAALARTVPTLRRTRLADTGHFAHIENLDGTLEAWGSDTRSAG</sequence>
<dbReference type="GO" id="GO:0047372">
    <property type="term" value="F:monoacylglycerol lipase activity"/>
    <property type="evidence" value="ECO:0007669"/>
    <property type="project" value="TreeGrafter"/>
</dbReference>
<name>A0A1T5JDB7_9MICO</name>
<evidence type="ECO:0000259" key="1">
    <source>
        <dbReference type="Pfam" id="PF00561"/>
    </source>
</evidence>
<dbReference type="SUPFAM" id="SSF53474">
    <property type="entry name" value="alpha/beta-Hydrolases"/>
    <property type="match status" value="1"/>
</dbReference>
<keyword evidence="3" id="KW-1185">Reference proteome</keyword>
<dbReference type="STRING" id="123320.SAMN06309945_1441"/>
<dbReference type="InterPro" id="IPR029058">
    <property type="entry name" value="AB_hydrolase_fold"/>
</dbReference>
<evidence type="ECO:0000313" key="2">
    <source>
        <dbReference type="EMBL" id="SKC49411.1"/>
    </source>
</evidence>
<proteinExistence type="predicted"/>
<dbReference type="PANTHER" id="PTHR43798:SF5">
    <property type="entry name" value="MONOACYLGLYCEROL LIPASE ABHD6"/>
    <property type="match status" value="1"/>
</dbReference>
<dbReference type="GO" id="GO:0046464">
    <property type="term" value="P:acylglycerol catabolic process"/>
    <property type="evidence" value="ECO:0007669"/>
    <property type="project" value="TreeGrafter"/>
</dbReference>
<dbReference type="PANTHER" id="PTHR43798">
    <property type="entry name" value="MONOACYLGLYCEROL LIPASE"/>
    <property type="match status" value="1"/>
</dbReference>
<organism evidence="2 3">
    <name type="scientific">Okibacterium fritillariae</name>
    <dbReference type="NCBI Taxonomy" id="123320"/>
    <lineage>
        <taxon>Bacteria</taxon>
        <taxon>Bacillati</taxon>
        <taxon>Actinomycetota</taxon>
        <taxon>Actinomycetes</taxon>
        <taxon>Micrococcales</taxon>
        <taxon>Microbacteriaceae</taxon>
        <taxon>Okibacterium</taxon>
    </lineage>
</organism>
<dbReference type="Gene3D" id="3.40.50.1820">
    <property type="entry name" value="alpha/beta hydrolase"/>
    <property type="match status" value="1"/>
</dbReference>
<dbReference type="OrthoDB" id="27092at2"/>
<evidence type="ECO:0000313" key="3">
    <source>
        <dbReference type="Proteomes" id="UP000190857"/>
    </source>
</evidence>
<reference evidence="2 3" key="1">
    <citation type="submission" date="2017-02" db="EMBL/GenBank/DDBJ databases">
        <authorList>
            <person name="Peterson S.W."/>
        </authorList>
    </citation>
    <scope>NUCLEOTIDE SEQUENCE [LARGE SCALE GENOMIC DNA]</scope>
    <source>
        <strain evidence="2 3">VKM Ac-2059</strain>
    </source>
</reference>
<dbReference type="RefSeq" id="WP_079727472.1">
    <property type="nucleotide sequence ID" value="NZ_FUZP01000001.1"/>
</dbReference>
<dbReference type="GO" id="GO:0016020">
    <property type="term" value="C:membrane"/>
    <property type="evidence" value="ECO:0007669"/>
    <property type="project" value="TreeGrafter"/>
</dbReference>
<dbReference type="PRINTS" id="PR00111">
    <property type="entry name" value="ABHYDROLASE"/>
</dbReference>
<gene>
    <name evidence="2" type="ORF">SAMN06309945_1441</name>
</gene>
<accession>A0A1T5JDB7</accession>
<dbReference type="EMBL" id="FUZP01000001">
    <property type="protein sequence ID" value="SKC49411.1"/>
    <property type="molecule type" value="Genomic_DNA"/>
</dbReference>
<feature type="domain" description="AB hydrolase-1" evidence="1">
    <location>
        <begin position="45"/>
        <end position="302"/>
    </location>
</feature>
<dbReference type="InterPro" id="IPR000073">
    <property type="entry name" value="AB_hydrolase_1"/>
</dbReference>